<keyword evidence="2" id="KW-1185">Reference proteome</keyword>
<gene>
    <name evidence="1" type="ORF">MHBO_002212</name>
</gene>
<organism evidence="1 2">
    <name type="scientific">Bonamia ostreae</name>
    <dbReference type="NCBI Taxonomy" id="126728"/>
    <lineage>
        <taxon>Eukaryota</taxon>
        <taxon>Sar</taxon>
        <taxon>Rhizaria</taxon>
        <taxon>Endomyxa</taxon>
        <taxon>Ascetosporea</taxon>
        <taxon>Haplosporida</taxon>
        <taxon>Bonamia</taxon>
    </lineage>
</organism>
<dbReference type="EMBL" id="JBDODL010000731">
    <property type="protein sequence ID" value="MES1920551.1"/>
    <property type="molecule type" value="Genomic_DNA"/>
</dbReference>
<name>A0ABV2ALL0_9EUKA</name>
<protein>
    <recommendedName>
        <fullName evidence="3">Ribosomal protein L5</fullName>
    </recommendedName>
</protein>
<accession>A0ABV2ALL0</accession>
<proteinExistence type="predicted"/>
<comment type="caution">
    <text evidence="1">The sequence shown here is derived from an EMBL/GenBank/DDBJ whole genome shotgun (WGS) entry which is preliminary data.</text>
</comment>
<evidence type="ECO:0000313" key="1">
    <source>
        <dbReference type="EMBL" id="MES1920551.1"/>
    </source>
</evidence>
<sequence length="228" mass="26617">MASSFQKRLAKQCDFVTSHLVTRPDFCYHRDNVVLPTMWDMFQYRDYMKVPQILRVVVSIPAHKSSFVKSRTDIYAAMVACRLFTDSKPSLIERRISEAGKKGRKIMRIAMVQSIVAGDKALLVLEKLATKVFPNKERFHGFKDSFESNGKHFNYQFDLNTLSGLDELEYEAETFKRIDKIRVGIHTSAKSYLEAFQLLRLYQVPIVMEDPFLKFKRRISKRTNTENK</sequence>
<dbReference type="SUPFAM" id="SSF55282">
    <property type="entry name" value="RL5-like"/>
    <property type="match status" value="1"/>
</dbReference>
<dbReference type="InterPro" id="IPR022803">
    <property type="entry name" value="Ribosomal_uL5_dom_sf"/>
</dbReference>
<evidence type="ECO:0008006" key="3">
    <source>
        <dbReference type="Google" id="ProtNLM"/>
    </source>
</evidence>
<reference evidence="1 2" key="1">
    <citation type="journal article" date="2024" name="BMC Biol.">
        <title>Comparative genomics of Ascetosporea gives new insight into the evolutionary basis for animal parasitism in Rhizaria.</title>
        <authorList>
            <person name="Hiltunen Thoren M."/>
            <person name="Onut-Brannstrom I."/>
            <person name="Alfjorden A."/>
            <person name="Peckova H."/>
            <person name="Swords F."/>
            <person name="Hooper C."/>
            <person name="Holzer A.S."/>
            <person name="Bass D."/>
            <person name="Burki F."/>
        </authorList>
    </citation>
    <scope>NUCLEOTIDE SEQUENCE [LARGE SCALE GENOMIC DNA]</scope>
    <source>
        <strain evidence="1">20-A016</strain>
    </source>
</reference>
<dbReference type="Gene3D" id="3.30.1440.10">
    <property type="match status" value="1"/>
</dbReference>
<dbReference type="Proteomes" id="UP001439008">
    <property type="component" value="Unassembled WGS sequence"/>
</dbReference>
<evidence type="ECO:0000313" key="2">
    <source>
        <dbReference type="Proteomes" id="UP001439008"/>
    </source>
</evidence>